<proteinExistence type="predicted"/>
<dbReference type="PANTHER" id="PTHR16230">
    <property type="entry name" value="CAPPUCCINO"/>
    <property type="match status" value="1"/>
</dbReference>
<keyword evidence="1" id="KW-1185">Reference proteome</keyword>
<reference evidence="1" key="1">
    <citation type="journal article" date="1997" name="Nucleic Acids Res.">
        <title>tRNAscan-SE: a program for improved detection of transfer RNA genes in genomic sequence.</title>
        <authorList>
            <person name="Lowe T.M."/>
            <person name="Eddy S.R."/>
        </authorList>
    </citation>
    <scope>NUCLEOTIDE SEQUENCE [LARGE SCALE GENOMIC DNA]</scope>
</reference>
<dbReference type="Proteomes" id="UP000694904">
    <property type="component" value="Chromosome 4"/>
</dbReference>
<sequence>MIRRKMVEQAAEDYAKIIQSANLEKEINPLCNNIDDMLARLDEFETVLASVRAESNGIMANHVCSILSFSANFDELRQRIDKLDTFVAAVNENLNEVEKSVDVAEQELNVTDYSIKGLLLKPLKTRLSTAETSSATPKTNLIDGEFQAVPIFKADEYFGTRAEEANVSDSI</sequence>
<name>A0ABM1P4U1_DROAR</name>
<dbReference type="PANTHER" id="PTHR16230:SF3">
    <property type="entry name" value="BIOGENESIS OF LYSOSOMAL ORGANELLES COMPLEX-1, SUBUNIT 4, CAPPUCCINO"/>
    <property type="match status" value="1"/>
</dbReference>
<organism evidence="1 2">
    <name type="scientific">Drosophila arizonae</name>
    <name type="common">Fruit fly</name>
    <dbReference type="NCBI Taxonomy" id="7263"/>
    <lineage>
        <taxon>Eukaryota</taxon>
        <taxon>Metazoa</taxon>
        <taxon>Ecdysozoa</taxon>
        <taxon>Arthropoda</taxon>
        <taxon>Hexapoda</taxon>
        <taxon>Insecta</taxon>
        <taxon>Pterygota</taxon>
        <taxon>Neoptera</taxon>
        <taxon>Endopterygota</taxon>
        <taxon>Diptera</taxon>
        <taxon>Brachycera</taxon>
        <taxon>Muscomorpha</taxon>
        <taxon>Ephydroidea</taxon>
        <taxon>Drosophilidae</taxon>
        <taxon>Drosophila</taxon>
    </lineage>
</organism>
<dbReference type="InterPro" id="IPR024857">
    <property type="entry name" value="Cappuccino"/>
</dbReference>
<dbReference type="Gene3D" id="1.10.287.1490">
    <property type="match status" value="1"/>
</dbReference>
<evidence type="ECO:0000313" key="1">
    <source>
        <dbReference type="Proteomes" id="UP000694904"/>
    </source>
</evidence>
<reference evidence="2" key="3">
    <citation type="submission" date="2025-08" db="UniProtKB">
        <authorList>
            <consortium name="RefSeq"/>
        </authorList>
    </citation>
    <scope>IDENTIFICATION</scope>
    <source>
        <tissue evidence="2">Whole organism</tissue>
    </source>
</reference>
<reference evidence="1" key="2">
    <citation type="journal article" date="2016" name="G3 (Bethesda)">
        <title>Genome Evolution in Three Species of Cactophilic Drosophila.</title>
        <authorList>
            <person name="Sanchez-Flores A."/>
            <person name="Penazola F."/>
            <person name="Carpinteyro-Ponce J."/>
            <person name="Nazario-Yepiz N."/>
            <person name="Abreu-Goodger C."/>
            <person name="Machado C.A."/>
            <person name="Markow T.A."/>
        </authorList>
    </citation>
    <scope>NUCLEOTIDE SEQUENCE [LARGE SCALE GENOMIC DNA]</scope>
</reference>
<protein>
    <submittedName>
        <fullName evidence="2">Biogenesis of lysosome-related organelles complex 1 subunit 4</fullName>
    </submittedName>
</protein>
<dbReference type="GeneID" id="108613341"/>
<gene>
    <name evidence="2" type="primary">LOC108613341</name>
</gene>
<accession>A0ABM1P4U1</accession>
<evidence type="ECO:0000313" key="2">
    <source>
        <dbReference type="RefSeq" id="XP_017862227.1"/>
    </source>
</evidence>
<dbReference type="RefSeq" id="XP_017862227.1">
    <property type="nucleotide sequence ID" value="XM_018006738.1"/>
</dbReference>